<dbReference type="Gene3D" id="3.20.20.140">
    <property type="entry name" value="Metal-dependent hydrolases"/>
    <property type="match status" value="1"/>
</dbReference>
<evidence type="ECO:0000256" key="4">
    <source>
        <dbReference type="ARBA" id="ARBA00022975"/>
    </source>
</evidence>
<dbReference type="Proteomes" id="UP001500837">
    <property type="component" value="Unassembled WGS sequence"/>
</dbReference>
<feature type="domain" description="Amidohydrolase-related" evidence="5">
    <location>
        <begin position="52"/>
        <end position="440"/>
    </location>
</feature>
<dbReference type="GO" id="GO:0006221">
    <property type="term" value="P:pyrimidine nucleotide biosynthetic process"/>
    <property type="evidence" value="ECO:0007669"/>
    <property type="project" value="UniProtKB-KW"/>
</dbReference>
<dbReference type="PANTHER" id="PTHR11647:SF1">
    <property type="entry name" value="COLLAPSIN RESPONSE MEDIATOR PROTEIN"/>
    <property type="match status" value="1"/>
</dbReference>
<dbReference type="FunFam" id="3.20.20.140:FF:000174">
    <property type="entry name" value="Dihydropyrimidinase-related protein 2"/>
    <property type="match status" value="1"/>
</dbReference>
<sequence length="470" mass="50457">MSVDLTVVGGTLATADGLRDAGFAVDDGTIVAVGDPDRLPAAERTLDVDGRLVLPGVVDPHVHVDGFNSIDSYETGTAAAARGGITTVINFAWQTWTGEREADADGSVWADEGSLLDAIERQKRKAEGAYVDYGLHATVTAEDESVFEEFDAVVEAGVPTFKFFTAYDIGVSNGFLRLAFDRLADLDAVAVLHTEDAAVCEALTAERQRDGRGDPVEYPGARPDYAEAMALADAVTLADATDCKYYGIHTSSRAAAEELAAVREDGSQFRGETCTHYATLTADAYAEQGMLALQSPPLRADDDVDAMFEHLREGTLDVVSTDHVASTRAEKTVEDWWECSFGVNGLQTSLPVFHDEAVNERGHSYAFLVRAMCAKPAETFGLPKKGRLVVGADADFVVFDPEETYTITADENASRADYSIYEGREVTGRVKETFVRGERVADACGVTADPGYGEFRARNVPEWGARGGGA</sequence>
<dbReference type="InterPro" id="IPR006680">
    <property type="entry name" value="Amidohydro-rel"/>
</dbReference>
<comment type="caution">
    <text evidence="6">The sequence shown here is derived from an EMBL/GenBank/DDBJ whole genome shotgun (WGS) entry which is preliminary data.</text>
</comment>
<dbReference type="InterPro" id="IPR050378">
    <property type="entry name" value="Metallo-dep_Hydrolases_sf"/>
</dbReference>
<keyword evidence="4" id="KW-0665">Pyrimidine biosynthesis</keyword>
<keyword evidence="3" id="KW-0378">Hydrolase</keyword>
<protein>
    <submittedName>
        <fullName evidence="6">Dihydropyrimidinase</fullName>
    </submittedName>
</protein>
<gene>
    <name evidence="6" type="primary">hydA_2</name>
    <name evidence="6" type="ORF">GCM10009066_16490</name>
</gene>
<dbReference type="GO" id="GO:0005829">
    <property type="term" value="C:cytosol"/>
    <property type="evidence" value="ECO:0007669"/>
    <property type="project" value="TreeGrafter"/>
</dbReference>
<dbReference type="RefSeq" id="WP_211312481.1">
    <property type="nucleotide sequence ID" value="NZ_BAAABL010000045.1"/>
</dbReference>
<organism evidence="6 7">
    <name type="scientific">Halarchaeum salinum</name>
    <dbReference type="NCBI Taxonomy" id="489912"/>
    <lineage>
        <taxon>Archaea</taxon>
        <taxon>Methanobacteriati</taxon>
        <taxon>Methanobacteriota</taxon>
        <taxon>Stenosarchaea group</taxon>
        <taxon>Halobacteria</taxon>
        <taxon>Halobacteriales</taxon>
        <taxon>Halobacteriaceae</taxon>
    </lineage>
</organism>
<dbReference type="EMBL" id="BAAABL010000045">
    <property type="protein sequence ID" value="GAA0303138.1"/>
    <property type="molecule type" value="Genomic_DNA"/>
</dbReference>
<dbReference type="AlphaFoldDB" id="A0AAV3S7L1"/>
<dbReference type="SUPFAM" id="SSF51338">
    <property type="entry name" value="Composite domain of metallo-dependent hydrolases"/>
    <property type="match status" value="1"/>
</dbReference>
<proteinExistence type="inferred from homology"/>
<dbReference type="PANTHER" id="PTHR11647">
    <property type="entry name" value="HYDRANTOINASE/DIHYDROPYRIMIDINASE FAMILY MEMBER"/>
    <property type="match status" value="1"/>
</dbReference>
<dbReference type="Gene3D" id="2.30.40.10">
    <property type="entry name" value="Urease, subunit C, domain 1"/>
    <property type="match status" value="1"/>
</dbReference>
<keyword evidence="7" id="KW-1185">Reference proteome</keyword>
<evidence type="ECO:0000313" key="7">
    <source>
        <dbReference type="Proteomes" id="UP001500837"/>
    </source>
</evidence>
<accession>A0AAV3S7L1</accession>
<comment type="similarity">
    <text evidence="2">Belongs to the metallo-dependent hydrolases superfamily. Hydantoinase/dihydropyrimidinase family.</text>
</comment>
<name>A0AAV3S7L1_9EURY</name>
<dbReference type="GO" id="GO:0016812">
    <property type="term" value="F:hydrolase activity, acting on carbon-nitrogen (but not peptide) bonds, in cyclic amides"/>
    <property type="evidence" value="ECO:0007669"/>
    <property type="project" value="TreeGrafter"/>
</dbReference>
<dbReference type="Pfam" id="PF01979">
    <property type="entry name" value="Amidohydro_1"/>
    <property type="match status" value="1"/>
</dbReference>
<evidence type="ECO:0000256" key="1">
    <source>
        <dbReference type="ARBA" id="ARBA00001947"/>
    </source>
</evidence>
<evidence type="ECO:0000256" key="2">
    <source>
        <dbReference type="ARBA" id="ARBA00008829"/>
    </source>
</evidence>
<evidence type="ECO:0000256" key="3">
    <source>
        <dbReference type="ARBA" id="ARBA00022801"/>
    </source>
</evidence>
<dbReference type="InterPro" id="IPR011059">
    <property type="entry name" value="Metal-dep_hydrolase_composite"/>
</dbReference>
<evidence type="ECO:0000313" key="6">
    <source>
        <dbReference type="EMBL" id="GAA0303138.1"/>
    </source>
</evidence>
<comment type="cofactor">
    <cofactor evidence="1">
        <name>Zn(2+)</name>
        <dbReference type="ChEBI" id="CHEBI:29105"/>
    </cofactor>
</comment>
<reference evidence="6 7" key="1">
    <citation type="journal article" date="2019" name="Int. J. Syst. Evol. Microbiol.">
        <title>The Global Catalogue of Microorganisms (GCM) 10K type strain sequencing project: providing services to taxonomists for standard genome sequencing and annotation.</title>
        <authorList>
            <consortium name="The Broad Institute Genomics Platform"/>
            <consortium name="The Broad Institute Genome Sequencing Center for Infectious Disease"/>
            <person name="Wu L."/>
            <person name="Ma J."/>
        </authorList>
    </citation>
    <scope>NUCLEOTIDE SEQUENCE [LARGE SCALE GENOMIC DNA]</scope>
    <source>
        <strain evidence="6 7">JCM 16330</strain>
    </source>
</reference>
<dbReference type="InterPro" id="IPR032466">
    <property type="entry name" value="Metal_Hydrolase"/>
</dbReference>
<evidence type="ECO:0000259" key="5">
    <source>
        <dbReference type="Pfam" id="PF01979"/>
    </source>
</evidence>
<dbReference type="SUPFAM" id="SSF51556">
    <property type="entry name" value="Metallo-dependent hydrolases"/>
    <property type="match status" value="1"/>
</dbReference>